<reference evidence="1 2" key="1">
    <citation type="submission" date="2016-06" db="EMBL/GenBank/DDBJ databases">
        <title>Genome sequence of endosymbiont of Candidatus Endolucinida thiodiazotropha.</title>
        <authorList>
            <person name="Poehlein A."/>
            <person name="Koenig S."/>
            <person name="Heiden S.E."/>
            <person name="Thuermer A."/>
            <person name="Voget S."/>
            <person name="Daniel R."/>
            <person name="Markert S."/>
            <person name="Gros O."/>
            <person name="Schweder T."/>
        </authorList>
    </citation>
    <scope>NUCLEOTIDE SEQUENCE [LARGE SCALE GENOMIC DNA]</scope>
    <source>
        <strain evidence="1 2">COS</strain>
    </source>
</reference>
<dbReference type="GO" id="GO:0015562">
    <property type="term" value="F:efflux transmembrane transporter activity"/>
    <property type="evidence" value="ECO:0007669"/>
    <property type="project" value="InterPro"/>
</dbReference>
<dbReference type="Proteomes" id="UP000094769">
    <property type="component" value="Unassembled WGS sequence"/>
</dbReference>
<proteinExistence type="predicted"/>
<dbReference type="EMBL" id="MARB01000007">
    <property type="protein sequence ID" value="ODJ88179.1"/>
    <property type="molecule type" value="Genomic_DNA"/>
</dbReference>
<evidence type="ECO:0000313" key="2">
    <source>
        <dbReference type="Proteomes" id="UP000094769"/>
    </source>
</evidence>
<organism evidence="1 2">
    <name type="scientific">Candidatus Thiodiazotropha endolucinida</name>
    <dbReference type="NCBI Taxonomy" id="1655433"/>
    <lineage>
        <taxon>Bacteria</taxon>
        <taxon>Pseudomonadati</taxon>
        <taxon>Pseudomonadota</taxon>
        <taxon>Gammaproteobacteria</taxon>
        <taxon>Chromatiales</taxon>
        <taxon>Sedimenticolaceae</taxon>
        <taxon>Candidatus Thiodiazotropha</taxon>
    </lineage>
</organism>
<comment type="caution">
    <text evidence="1">The sequence shown here is derived from an EMBL/GenBank/DDBJ whole genome shotgun (WGS) entry which is preliminary data.</text>
</comment>
<dbReference type="AlphaFoldDB" id="A0A7Z1AGK3"/>
<sequence length="434" mass="48892">MYSVNAALLSRKSYSISGPYGSLSSGRRYLYVLLLMLYLAVDHTAASAELTPLEAMVDRLHEHPEVRMNESIARKWSINSDGALGLPNPSITIGLNNVPADDPLNLERYLPSNRSLEFKQAIPNGDAREAVRRTHLARSEVAKLERLKVLAKLKERLITALAERRRIAESKEALNGQLDLISDLEHWLRGEMEGGNSVYARFDELDVQRGRIEERLVALDGEDLRWQAELRELLDTVPDQNILPDIEPREWTGNASELLAVRGAQRKLEVARSRVNEKKAALSPDYALGMAWQQRESGSNFDGQDWLTFKFTVSIPFWADSNQRPRLIAAEEAVTSATAEREHRLREARGKYDDAMADYRTSDNLLRALSRRNGRLSELEAANRRRYEAGDGSLEDVIRPAIQRTEIALDKAKQRAARTISAARINALLVEDGS</sequence>
<gene>
    <name evidence="1" type="ORF">CODIS_15920</name>
</gene>
<dbReference type="SUPFAM" id="SSF56954">
    <property type="entry name" value="Outer membrane efflux proteins (OEP)"/>
    <property type="match status" value="1"/>
</dbReference>
<evidence type="ECO:0000313" key="1">
    <source>
        <dbReference type="EMBL" id="ODJ88179.1"/>
    </source>
</evidence>
<name>A0A7Z1AGK3_9GAMM</name>
<keyword evidence="2" id="KW-1185">Reference proteome</keyword>
<accession>A0A7Z1AGK3</accession>
<protein>
    <submittedName>
        <fullName evidence="1">Outer membrane efflux protein</fullName>
    </submittedName>
</protein>
<dbReference type="Gene3D" id="1.20.1600.10">
    <property type="entry name" value="Outer membrane efflux proteins (OEP)"/>
    <property type="match status" value="1"/>
</dbReference>